<name>A0A0E9PFF0_ANGAN</name>
<proteinExistence type="predicted"/>
<sequence length="19" mass="2069">MPILDNLGMPVCRPLGSVR</sequence>
<reference evidence="1" key="1">
    <citation type="submission" date="2014-11" db="EMBL/GenBank/DDBJ databases">
        <authorList>
            <person name="Amaro Gonzalez C."/>
        </authorList>
    </citation>
    <scope>NUCLEOTIDE SEQUENCE</scope>
</reference>
<dbReference type="AlphaFoldDB" id="A0A0E9PFF0"/>
<dbReference type="EMBL" id="GBXM01105333">
    <property type="protein sequence ID" value="JAH03244.1"/>
    <property type="molecule type" value="Transcribed_RNA"/>
</dbReference>
<evidence type="ECO:0000313" key="1">
    <source>
        <dbReference type="EMBL" id="JAH03244.1"/>
    </source>
</evidence>
<reference evidence="1" key="2">
    <citation type="journal article" date="2015" name="Fish Shellfish Immunol.">
        <title>Early steps in the European eel (Anguilla anguilla)-Vibrio vulnificus interaction in the gills: Role of the RtxA13 toxin.</title>
        <authorList>
            <person name="Callol A."/>
            <person name="Pajuelo D."/>
            <person name="Ebbesson L."/>
            <person name="Teles M."/>
            <person name="MacKenzie S."/>
            <person name="Amaro C."/>
        </authorList>
    </citation>
    <scope>NUCLEOTIDE SEQUENCE</scope>
</reference>
<organism evidence="1">
    <name type="scientific">Anguilla anguilla</name>
    <name type="common">European freshwater eel</name>
    <name type="synonym">Muraena anguilla</name>
    <dbReference type="NCBI Taxonomy" id="7936"/>
    <lineage>
        <taxon>Eukaryota</taxon>
        <taxon>Metazoa</taxon>
        <taxon>Chordata</taxon>
        <taxon>Craniata</taxon>
        <taxon>Vertebrata</taxon>
        <taxon>Euteleostomi</taxon>
        <taxon>Actinopterygii</taxon>
        <taxon>Neopterygii</taxon>
        <taxon>Teleostei</taxon>
        <taxon>Anguilliformes</taxon>
        <taxon>Anguillidae</taxon>
        <taxon>Anguilla</taxon>
    </lineage>
</organism>
<protein>
    <submittedName>
        <fullName evidence="1">Uncharacterized protein</fullName>
    </submittedName>
</protein>
<accession>A0A0E9PFF0</accession>